<reference evidence="1 2" key="1">
    <citation type="submission" date="2018-12" db="EMBL/GenBank/DDBJ databases">
        <title>Genome analysis provides insights into bioremediation potentialities of Halogeometricum borinquense strain N11.</title>
        <authorList>
            <person name="Najjari A."/>
            <person name="Youssef N."/>
            <person name="Fhoula I."/>
            <person name="Ben Dhia O."/>
            <person name="Mahjoubi M."/>
            <person name="Ouzari H.I."/>
            <person name="Cherif A."/>
        </authorList>
    </citation>
    <scope>NUCLEOTIDE SEQUENCE [LARGE SCALE GENOMIC DNA]</scope>
    <source>
        <strain evidence="1 2">N11</strain>
    </source>
</reference>
<sequence length="433" mass="46709">MSEDNSSISRRKILKATGAAAASGALGVPAVSAQSTEGASNGLPDGTRVFMGNNVTFDQDTVSTAKIESSGLEKTSLSNSDLVLVSPKTDLARGKLTTALKKGRPIVTVGKQAFDGLLSIVYGLDHDNVEKALKNGRAKEAIDLPYSFGFEYSDVHESTVAFMVPANGVLNTFRLRSNSTSLQTVLSYLGERLKSKDNLAVSTQATDTDSNLVVAADICPPGSTGGDEAWNCLGSDALTVSSPCPYGGWDRTSWGAKLKETDGNNDWWAWETKLEIRPSSNVDNNCSSDAWHNDFMTRSITFNDGKVKEYGPPTDKNDYSSSKSVGFGLTAGFESVQGSATLEFSESKSRSGVTVDSYSGDKDAQVDYDISIKRGGNVSGEEFIAYLGQRHQTKNNLSSTDYAYDDTWRWYDPNLIGTETHEETDYGTAYWSV</sequence>
<evidence type="ECO:0000313" key="1">
    <source>
        <dbReference type="EMBL" id="RYJ14573.1"/>
    </source>
</evidence>
<dbReference type="InterPro" id="IPR006311">
    <property type="entry name" value="TAT_signal"/>
</dbReference>
<name>A0A482TKT7_9EURY</name>
<dbReference type="NCBIfam" id="TIGR01409">
    <property type="entry name" value="TAT_signal_seq"/>
    <property type="match status" value="1"/>
</dbReference>
<accession>A0A482TKT7</accession>
<comment type="caution">
    <text evidence="1">The sequence shown here is derived from an EMBL/GenBank/DDBJ whole genome shotgun (WGS) entry which is preliminary data.</text>
</comment>
<dbReference type="RefSeq" id="WP_129784924.1">
    <property type="nucleotide sequence ID" value="NZ_RZHH01000002.1"/>
</dbReference>
<organism evidence="1 2">
    <name type="scientific">Halogeometricum borinquense</name>
    <dbReference type="NCBI Taxonomy" id="60847"/>
    <lineage>
        <taxon>Archaea</taxon>
        <taxon>Methanobacteriati</taxon>
        <taxon>Methanobacteriota</taxon>
        <taxon>Stenosarchaea group</taxon>
        <taxon>Halobacteria</taxon>
        <taxon>Halobacteriales</taxon>
        <taxon>Haloferacaceae</taxon>
        <taxon>Halogeometricum</taxon>
    </lineage>
</organism>
<dbReference type="Proteomes" id="UP000294028">
    <property type="component" value="Unassembled WGS sequence"/>
</dbReference>
<dbReference type="InterPro" id="IPR019546">
    <property type="entry name" value="TAT_signal_bac_arc"/>
</dbReference>
<protein>
    <submittedName>
        <fullName evidence="1">Twin-arginine translocation signal domain-containing protein</fullName>
    </submittedName>
</protein>
<dbReference type="PROSITE" id="PS51318">
    <property type="entry name" value="TAT"/>
    <property type="match status" value="1"/>
</dbReference>
<proteinExistence type="predicted"/>
<dbReference type="EMBL" id="RZHH01000002">
    <property type="protein sequence ID" value="RYJ14573.1"/>
    <property type="molecule type" value="Genomic_DNA"/>
</dbReference>
<dbReference type="AlphaFoldDB" id="A0A482TKT7"/>
<gene>
    <name evidence="1" type="ORF">ELS19_11845</name>
</gene>
<evidence type="ECO:0000313" key="2">
    <source>
        <dbReference type="Proteomes" id="UP000294028"/>
    </source>
</evidence>